<evidence type="ECO:0000313" key="1">
    <source>
        <dbReference type="EMBL" id="AKJ64467.1"/>
    </source>
</evidence>
<dbReference type="OrthoDB" id="1525146at2"/>
<dbReference type="CDD" id="cd09874">
    <property type="entry name" value="PIN_MT3492-like"/>
    <property type="match status" value="1"/>
</dbReference>
<proteinExistence type="predicted"/>
<dbReference type="SUPFAM" id="SSF88723">
    <property type="entry name" value="PIN domain-like"/>
    <property type="match status" value="1"/>
</dbReference>
<dbReference type="InterPro" id="IPR029060">
    <property type="entry name" value="PIN-like_dom_sf"/>
</dbReference>
<organism evidence="1 2">
    <name type="scientific">Kiritimatiella glycovorans</name>
    <dbReference type="NCBI Taxonomy" id="1307763"/>
    <lineage>
        <taxon>Bacteria</taxon>
        <taxon>Pseudomonadati</taxon>
        <taxon>Kiritimatiellota</taxon>
        <taxon>Kiritimatiellia</taxon>
        <taxon>Kiritimatiellales</taxon>
        <taxon>Kiritimatiellaceae</taxon>
        <taxon>Kiritimatiella</taxon>
    </lineage>
</organism>
<gene>
    <name evidence="1" type="ORF">L21SP4_01219</name>
</gene>
<accession>A0A0G3EGD1</accession>
<dbReference type="Gene3D" id="3.40.50.1010">
    <property type="entry name" value="5'-nuclease"/>
    <property type="match status" value="1"/>
</dbReference>
<reference evidence="1 2" key="2">
    <citation type="journal article" date="2016" name="ISME J.">
        <title>Characterization of the first cultured representative of Verrucomicrobia subdivision 5 indicates the proposal of a novel phylum.</title>
        <authorList>
            <person name="Spring S."/>
            <person name="Bunk B."/>
            <person name="Sproer C."/>
            <person name="Schumann P."/>
            <person name="Rohde M."/>
            <person name="Tindall B.J."/>
            <person name="Klenk H.P."/>
        </authorList>
    </citation>
    <scope>NUCLEOTIDE SEQUENCE [LARGE SCALE GENOMIC DNA]</scope>
    <source>
        <strain evidence="1 2">L21-Fru-AB</strain>
    </source>
</reference>
<evidence type="ECO:0000313" key="2">
    <source>
        <dbReference type="Proteomes" id="UP000035268"/>
    </source>
</evidence>
<dbReference type="KEGG" id="vbl:L21SP4_01219"/>
<protein>
    <submittedName>
        <fullName evidence="1">Uncharacterized protein</fullName>
    </submittedName>
</protein>
<name>A0A0G3EGD1_9BACT</name>
<dbReference type="RefSeq" id="WP_052881799.1">
    <property type="nucleotide sequence ID" value="NZ_CP010904.1"/>
</dbReference>
<reference evidence="2" key="1">
    <citation type="submission" date="2015-02" db="EMBL/GenBank/DDBJ databases">
        <title>Description and complete genome sequence of the first cultured representative of the subdivision 5 of the Verrucomicrobia phylum.</title>
        <authorList>
            <person name="Spring S."/>
            <person name="Bunk B."/>
            <person name="Sproer C."/>
            <person name="Klenk H.-P."/>
        </authorList>
    </citation>
    <scope>NUCLEOTIDE SEQUENCE [LARGE SCALE GENOMIC DNA]</scope>
    <source>
        <strain evidence="2">L21-Fru-AB</strain>
    </source>
</reference>
<keyword evidence="2" id="KW-1185">Reference proteome</keyword>
<dbReference type="Proteomes" id="UP000035268">
    <property type="component" value="Chromosome"/>
</dbReference>
<dbReference type="EMBL" id="CP010904">
    <property type="protein sequence ID" value="AKJ64467.1"/>
    <property type="molecule type" value="Genomic_DNA"/>
</dbReference>
<sequence>MVSRVFFDTSTVVPLLIAEPYSEEALSVWKRTEERFAWRWLKVETEAALARRRAPMEAWENWGRAERALFWIELPDHQLEALCAFNRSLRLRAADAAHLFVMERLARAVPNVKLFTYDQEMRESAHALSLSQINV</sequence>
<dbReference type="AlphaFoldDB" id="A0A0G3EGD1"/>